<feature type="region of interest" description="Disordered" evidence="7">
    <location>
        <begin position="1557"/>
        <end position="1592"/>
    </location>
</feature>
<dbReference type="PANTHER" id="PTHR15180">
    <property type="entry name" value="GENERAL TRANSCRIPTION FACTOR 3C POLYPEPTIDE 1"/>
    <property type="match status" value="1"/>
</dbReference>
<dbReference type="InterPro" id="IPR035625">
    <property type="entry name" value="Tfc3-like_eWH"/>
</dbReference>
<keyword evidence="3" id="KW-0238">DNA-binding</keyword>
<evidence type="ECO:0000256" key="4">
    <source>
        <dbReference type="ARBA" id="ARBA00023163"/>
    </source>
</evidence>
<feature type="region of interest" description="Disordered" evidence="7">
    <location>
        <begin position="225"/>
        <end position="256"/>
    </location>
</feature>
<feature type="compositionally biased region" description="Basic and acidic residues" evidence="7">
    <location>
        <begin position="554"/>
        <end position="566"/>
    </location>
</feature>
<feature type="compositionally biased region" description="Pro residues" evidence="7">
    <location>
        <begin position="1512"/>
        <end position="1534"/>
    </location>
</feature>
<feature type="coiled-coil region" evidence="6">
    <location>
        <begin position="1403"/>
        <end position="1445"/>
    </location>
</feature>
<protein>
    <submittedName>
        <fullName evidence="10">Uncharacterized protein</fullName>
    </submittedName>
</protein>
<dbReference type="Pfam" id="PF04182">
    <property type="entry name" value="B-block_TFIIIC"/>
    <property type="match status" value="1"/>
</dbReference>
<dbReference type="GO" id="GO:0005634">
    <property type="term" value="C:nucleus"/>
    <property type="evidence" value="ECO:0007669"/>
    <property type="project" value="UniProtKB-SubCell"/>
</dbReference>
<feature type="region of interest" description="Disordered" evidence="7">
    <location>
        <begin position="522"/>
        <end position="764"/>
    </location>
</feature>
<dbReference type="Proteomes" id="UP000076761">
    <property type="component" value="Unassembled WGS sequence"/>
</dbReference>
<keyword evidence="6" id="KW-0175">Coiled coil</keyword>
<dbReference type="Pfam" id="PF20222">
    <property type="entry name" value="DUF6581"/>
    <property type="match status" value="1"/>
</dbReference>
<evidence type="ECO:0000256" key="3">
    <source>
        <dbReference type="ARBA" id="ARBA00023125"/>
    </source>
</evidence>
<evidence type="ECO:0000256" key="6">
    <source>
        <dbReference type="SAM" id="Coils"/>
    </source>
</evidence>
<evidence type="ECO:0000259" key="8">
    <source>
        <dbReference type="Pfam" id="PF04182"/>
    </source>
</evidence>
<evidence type="ECO:0000313" key="10">
    <source>
        <dbReference type="EMBL" id="KZT22146.1"/>
    </source>
</evidence>
<dbReference type="InParanoid" id="A0A165QAJ2"/>
<dbReference type="OrthoDB" id="68020at2759"/>
<dbReference type="FunCoup" id="A0A165QAJ2">
    <property type="interactions" value="4"/>
</dbReference>
<name>A0A165QAJ2_9AGAM</name>
<evidence type="ECO:0000313" key="11">
    <source>
        <dbReference type="Proteomes" id="UP000076761"/>
    </source>
</evidence>
<feature type="compositionally biased region" description="Low complexity" evidence="7">
    <location>
        <begin position="1947"/>
        <end position="1958"/>
    </location>
</feature>
<evidence type="ECO:0000256" key="7">
    <source>
        <dbReference type="SAM" id="MobiDB-lite"/>
    </source>
</evidence>
<dbReference type="InterPro" id="IPR007309">
    <property type="entry name" value="TFIIIC_Bblock-bd"/>
</dbReference>
<feature type="domain" description="B-block binding subunit of TFIIIC" evidence="8">
    <location>
        <begin position="149"/>
        <end position="212"/>
    </location>
</feature>
<dbReference type="SMART" id="SM00384">
    <property type="entry name" value="AT_hook"/>
    <property type="match status" value="6"/>
</dbReference>
<dbReference type="PANTHER" id="PTHR15180:SF1">
    <property type="entry name" value="GENERAL TRANSCRIPTION FACTOR 3C POLYPEPTIDE 1"/>
    <property type="match status" value="1"/>
</dbReference>
<dbReference type="GO" id="GO:0042791">
    <property type="term" value="P:5S class rRNA transcription by RNA polymerase III"/>
    <property type="evidence" value="ECO:0007669"/>
    <property type="project" value="TreeGrafter"/>
</dbReference>
<reference evidence="10 11" key="1">
    <citation type="journal article" date="2016" name="Mol. Biol. Evol.">
        <title>Comparative Genomics of Early-Diverging Mushroom-Forming Fungi Provides Insights into the Origins of Lignocellulose Decay Capabilities.</title>
        <authorList>
            <person name="Nagy L.G."/>
            <person name="Riley R."/>
            <person name="Tritt A."/>
            <person name="Adam C."/>
            <person name="Daum C."/>
            <person name="Floudas D."/>
            <person name="Sun H."/>
            <person name="Yadav J.S."/>
            <person name="Pangilinan J."/>
            <person name="Larsson K.H."/>
            <person name="Matsuura K."/>
            <person name="Barry K."/>
            <person name="Labutti K."/>
            <person name="Kuo R."/>
            <person name="Ohm R.A."/>
            <person name="Bhattacharya S.S."/>
            <person name="Shirouzu T."/>
            <person name="Yoshinaga Y."/>
            <person name="Martin F.M."/>
            <person name="Grigoriev I.V."/>
            <person name="Hibbett D.S."/>
        </authorList>
    </citation>
    <scope>NUCLEOTIDE SEQUENCE [LARGE SCALE GENOMIC DNA]</scope>
    <source>
        <strain evidence="10 11">HHB14362 ss-1</strain>
    </source>
</reference>
<proteinExistence type="predicted"/>
<feature type="domain" description="Transcription factor tau subunit sfc3/Tfc3 C-terminal" evidence="9">
    <location>
        <begin position="1589"/>
        <end position="1948"/>
    </location>
</feature>
<dbReference type="STRING" id="1314782.A0A165QAJ2"/>
<dbReference type="GO" id="GO:0006384">
    <property type="term" value="P:transcription initiation at RNA polymerase III promoter"/>
    <property type="evidence" value="ECO:0007669"/>
    <property type="project" value="InterPro"/>
</dbReference>
<evidence type="ECO:0000259" key="9">
    <source>
        <dbReference type="Pfam" id="PF20222"/>
    </source>
</evidence>
<feature type="region of interest" description="Disordered" evidence="7">
    <location>
        <begin position="1509"/>
        <end position="1538"/>
    </location>
</feature>
<accession>A0A165QAJ2</accession>
<feature type="region of interest" description="Disordered" evidence="7">
    <location>
        <begin position="878"/>
        <end position="901"/>
    </location>
</feature>
<dbReference type="InterPro" id="IPR044210">
    <property type="entry name" value="Tfc3-like"/>
</dbReference>
<keyword evidence="11" id="KW-1185">Reference proteome</keyword>
<organism evidence="10 11">
    <name type="scientific">Neolentinus lepideus HHB14362 ss-1</name>
    <dbReference type="NCBI Taxonomy" id="1314782"/>
    <lineage>
        <taxon>Eukaryota</taxon>
        <taxon>Fungi</taxon>
        <taxon>Dikarya</taxon>
        <taxon>Basidiomycota</taxon>
        <taxon>Agaricomycotina</taxon>
        <taxon>Agaricomycetes</taxon>
        <taxon>Gloeophyllales</taxon>
        <taxon>Gloeophyllaceae</taxon>
        <taxon>Neolentinus</taxon>
    </lineage>
</organism>
<keyword evidence="2" id="KW-0597">Phosphoprotein</keyword>
<evidence type="ECO:0000256" key="5">
    <source>
        <dbReference type="ARBA" id="ARBA00023242"/>
    </source>
</evidence>
<dbReference type="GO" id="GO:0003677">
    <property type="term" value="F:DNA binding"/>
    <property type="evidence" value="ECO:0007669"/>
    <property type="project" value="UniProtKB-KW"/>
</dbReference>
<feature type="region of interest" description="Disordered" evidence="7">
    <location>
        <begin position="1941"/>
        <end position="1963"/>
    </location>
</feature>
<evidence type="ECO:0000256" key="1">
    <source>
        <dbReference type="ARBA" id="ARBA00004123"/>
    </source>
</evidence>
<comment type="subcellular location">
    <subcellularLocation>
        <location evidence="1">Nucleus</location>
    </subcellularLocation>
</comment>
<dbReference type="InterPro" id="IPR017956">
    <property type="entry name" value="AT_hook_DNA-bd_motif"/>
</dbReference>
<keyword evidence="4" id="KW-0804">Transcription</keyword>
<dbReference type="EMBL" id="KV425599">
    <property type="protein sequence ID" value="KZT22146.1"/>
    <property type="molecule type" value="Genomic_DNA"/>
</dbReference>
<dbReference type="CDD" id="cd16169">
    <property type="entry name" value="Tau138_eWH"/>
    <property type="match status" value="1"/>
</dbReference>
<keyword evidence="5" id="KW-0539">Nucleus</keyword>
<feature type="compositionally biased region" description="Acidic residues" evidence="7">
    <location>
        <begin position="235"/>
        <end position="246"/>
    </location>
</feature>
<dbReference type="PRINTS" id="PR00929">
    <property type="entry name" value="ATHOOK"/>
</dbReference>
<dbReference type="GO" id="GO:0000127">
    <property type="term" value="C:transcription factor TFIIIC complex"/>
    <property type="evidence" value="ECO:0007669"/>
    <property type="project" value="InterPro"/>
</dbReference>
<sequence>MDELVHHCVRELSFDGDLGCSVSRLRDFISEFHLHNPAHPQTVDDAYCAFVWSLIVQHPAVRIGTVPPGITTEVYIAPQTSAKRKAQERGEELKEAAPASTLDLIDDAKVRSLEDLQVQYGDSLRMAVDPETSLVAITGSHIRPSSLSPMVYTALQLITRGRDSGISVMELGKKSGYDQKTCHYLVNQLLKLEHIVKIRRGGVGSHFCIHKYFYDRSPLWKQIREEEERGQNVAEDVEEDQGDLGDDGQSQISGPSEVHFDPIDARHLSSLPLVKARIVKLLKACKNNMHVSQNLILSIGFSHPTKTDRRFFSTRLNDLISQGVIEKLYVPNPNSRLQKRSYLQCVRLVTTENRSQMGDLQGAIRHVAGEDTAHDEMDADDVDEVVGLKINLTLHKQMVNLVEAAGTKGMTLNELSENLGQFDKRTIELLMTRLEKYPPPPHLSDLGVAEMMETHGRERRHRYYTVAAYRELVAQENLHDSESQYAKVDFSSVGDFLSVDASLFYEDEATLIRHQDLSKELKQGKVSGSGKPRGRPLGASTKGKGKTPKKAKANKVEAADGCEEPRQRKRKREMRDIDGAFDDGAGPSEASASKQRGRPPKRPKVEQRVGAESTNPGDDAAAPVISQEAPQSKKRGRPSKAKKDSLAGEDVDVSIAPPVPAATQEVSQAKKRGRPSKVKKDSLTSEGGTAAGIKETPQAKKRGRPPKARKESLGGEVLASAIDESSAPRKRGRPSNQSTKIPRKSKAAVNDVDLTGHGDGDDVEPGFNLLPMIDAESGPKQTDDALPPHAYEEALSPLTELSEDPPECSGLSPASREASIEMGRSQTVYDLQVRPPQEPTLIPIDPVLMAFNSSEVATTTPQILTTVFDLGSSSGSGIKRDIAESNVDAGPSKRRKASGPPQIAGIVRPKANVSQLRRENEIYQLLEQLGGIAVTSGKDFLDAHVEMIQRMTSAGEPTSAPVGSRLDRRTIEATLNNLESRGKVKTLKTIVKLPTGSHRPARISYLPALPQEQLDAFLSVVGRTLLNIQPPSIKKVEEVMEFVPGQNVERAALPLQLLRLDKPSDKHDERWARNIARADQLFSYDDETIRNVLLTENHTRAQMYGFKVGKMIRARELHLYMLGRIALGEDSPRIVSLEHRIVHFSYFFTDLPIQHYFKIVSALAYDERLSELLKSDSGRRTPVGDIDQELHTILQVGRARARTRVLDILEMLRDLEVVTPLEPSTVENAHIACIPKADYPPTYSVASLEEWTPQSAPLYWHFHASAPIRLWGVLGMSPPLWKEVPLANDSDGLSYWQELQRVSTDGDYARQLMCPDDSETQDISSTAPVVSKSIRRTIAWSDSYVLSWHQNQYLKKFVDLATGLTPLEYESSPEHTLQRISWVVCAPLEVIRDFFTTARSRRLLEIEAAHKKAQRKAAAEQARHNAEAKALLAQKSAEARAKREQEWELLVQHVHPDSLPESATRRLRLVKSRFLQSGPGTDNQQWEEDILRAIRDAKIAAEKILPRLYKDLPPPPVTQEAPKPAPRPPPPTHPPSLIAHAPEESVEILVSKQPSIIRNKPQVKEKKPRKKRGEKGKEKEASEDEKPQKRNRFHWTKEYDELAKDASVIIKARCRGLRIDWAAYDQVFPCVLRNSVRQRVTNLREQPGAATYLQRLEEKWYDLWSKYRGSVFLPDNDPITPSNFDLVRHIDFLRRHIDKNAIRVGFEQSSKGELVLLPASLELLQQNYDVVDKPINEPAWDFVWNTAGEEGREKNMARQPYVMDPEVSFWATEDLPETVHLAESALKIVLGTPNEVYDPDVASRMLHQISEEPVSKATANMLDRGVLSKLIRDPLKPRPGRTLKISEMNQNALGGSFSSDVFQDASALEGICSQQDGVWREWPLLATDGDVAALLELAAECKVEFKIDTTRAQAARPAIDWNSKKADDDQIETAISVRFHDIDDSSIEPPSSRESSPPQHEDTVESVEMMTEHEKTFDGSVAACRQSGAGAIDCQSCLDAQLTRLRANARAEQCGIIDEVSRILHEAGPTGVSVADLLTQTTSKDSAKFHDVIRLLSEASIPLLHRVGYAEIMLVSSTQIRHWTVVISEDPLVRTFPRRWLDIFGKRVKKIWEAALRAVMSVVILRPGIPQGEIRWRLRAVYDRQEVNDILRFLRARGFLEPRVSPDLQLDDWDIAAPNNAQEKMVMWFVGKRHWYQV</sequence>
<feature type="compositionally biased region" description="Basic and acidic residues" evidence="7">
    <location>
        <begin position="1575"/>
        <end position="1588"/>
    </location>
</feature>
<feature type="compositionally biased region" description="Basic residues" evidence="7">
    <location>
        <begin position="543"/>
        <end position="553"/>
    </location>
</feature>
<dbReference type="InterPro" id="IPR046488">
    <property type="entry name" value="Sfc3/Tfc3_C"/>
</dbReference>
<evidence type="ECO:0000256" key="2">
    <source>
        <dbReference type="ARBA" id="ARBA00022553"/>
    </source>
</evidence>
<gene>
    <name evidence="10" type="ORF">NEOLEDRAFT_1138493</name>
</gene>